<dbReference type="AlphaFoldDB" id="A0A6C7E8S3"/>
<dbReference type="PANTHER" id="PTHR44086:SF13">
    <property type="entry name" value="THIOSULFATE SULFURTRANSFERASE PSPE"/>
    <property type="match status" value="1"/>
</dbReference>
<sequence>MARRTVHDLVAEAKAEIEELSSAEAKAELDAGDAMLIDIRDIRERVEQGVIPGSVSAPRGMLEFWFDPESPYHQERFRLDGRYIFHCASGWRSALAAKVIGELGFDNVAHLETGFSGWLADGYETENIEATSKWIKRPT</sequence>
<reference evidence="2 3" key="1">
    <citation type="journal article" date="2013" name="Int. J. Syst. Evol. Microbiol.">
        <title>Ilumatobacter nonamiense sp. nov. and Ilumatobacter coccineum sp. nov., isolated from seashore sand.</title>
        <authorList>
            <person name="Matsumoto A."/>
            <person name="Kasai H."/>
            <person name="Matsuo Y."/>
            <person name="Shizuri Y."/>
            <person name="Ichikawa N."/>
            <person name="Fujita N."/>
            <person name="Omura S."/>
            <person name="Takahashi Y."/>
        </authorList>
    </citation>
    <scope>NUCLEOTIDE SEQUENCE [LARGE SCALE GENOMIC DNA]</scope>
    <source>
        <strain evidence="3">NBRC 103263 / KCTC 29153 / YM16-304</strain>
    </source>
</reference>
<dbReference type="GO" id="GO:0004792">
    <property type="term" value="F:thiosulfate-cyanide sulfurtransferase activity"/>
    <property type="evidence" value="ECO:0007669"/>
    <property type="project" value="TreeGrafter"/>
</dbReference>
<dbReference type="EMBL" id="AP012057">
    <property type="protein sequence ID" value="BAN00436.1"/>
    <property type="molecule type" value="Genomic_DNA"/>
</dbReference>
<dbReference type="KEGG" id="aym:YM304_01220"/>
<protein>
    <recommendedName>
        <fullName evidence="1">Rhodanese domain-containing protein</fullName>
    </recommendedName>
</protein>
<dbReference type="OrthoDB" id="9800872at2"/>
<dbReference type="CDD" id="cd01447">
    <property type="entry name" value="Polysulfide_ST"/>
    <property type="match status" value="1"/>
</dbReference>
<keyword evidence="3" id="KW-1185">Reference proteome</keyword>
<dbReference type="InterPro" id="IPR036873">
    <property type="entry name" value="Rhodanese-like_dom_sf"/>
</dbReference>
<dbReference type="PANTHER" id="PTHR44086">
    <property type="entry name" value="THIOSULFATE SULFURTRANSFERASE RDL2, MITOCHONDRIAL-RELATED"/>
    <property type="match status" value="1"/>
</dbReference>
<dbReference type="Pfam" id="PF00581">
    <property type="entry name" value="Rhodanese"/>
    <property type="match status" value="1"/>
</dbReference>
<gene>
    <name evidence="2" type="ORF">YM304_01220</name>
</gene>
<evidence type="ECO:0000313" key="2">
    <source>
        <dbReference type="EMBL" id="BAN00436.1"/>
    </source>
</evidence>
<dbReference type="PROSITE" id="PS50206">
    <property type="entry name" value="RHODANESE_3"/>
    <property type="match status" value="1"/>
</dbReference>
<evidence type="ECO:0000259" key="1">
    <source>
        <dbReference type="PROSITE" id="PS50206"/>
    </source>
</evidence>
<name>A0A6C7E8S3_ILUCY</name>
<dbReference type="Proteomes" id="UP000011863">
    <property type="component" value="Chromosome"/>
</dbReference>
<dbReference type="RefSeq" id="WP_015439684.1">
    <property type="nucleotide sequence ID" value="NC_020520.1"/>
</dbReference>
<dbReference type="Gene3D" id="3.40.250.10">
    <property type="entry name" value="Rhodanese-like domain"/>
    <property type="match status" value="1"/>
</dbReference>
<dbReference type="SMART" id="SM00450">
    <property type="entry name" value="RHOD"/>
    <property type="match status" value="1"/>
</dbReference>
<feature type="domain" description="Rhodanese" evidence="1">
    <location>
        <begin position="30"/>
        <end position="127"/>
    </location>
</feature>
<dbReference type="SUPFAM" id="SSF52821">
    <property type="entry name" value="Rhodanese/Cell cycle control phosphatase"/>
    <property type="match status" value="1"/>
</dbReference>
<dbReference type="InterPro" id="IPR001763">
    <property type="entry name" value="Rhodanese-like_dom"/>
</dbReference>
<evidence type="ECO:0000313" key="3">
    <source>
        <dbReference type="Proteomes" id="UP000011863"/>
    </source>
</evidence>
<proteinExistence type="predicted"/>
<accession>A0A6C7E8S3</accession>
<organism evidence="2 3">
    <name type="scientific">Ilumatobacter coccineus (strain NBRC 103263 / KCTC 29153 / YM16-304)</name>
    <dbReference type="NCBI Taxonomy" id="1313172"/>
    <lineage>
        <taxon>Bacteria</taxon>
        <taxon>Bacillati</taxon>
        <taxon>Actinomycetota</taxon>
        <taxon>Acidimicrobiia</taxon>
        <taxon>Acidimicrobiales</taxon>
        <taxon>Ilumatobacteraceae</taxon>
        <taxon>Ilumatobacter</taxon>
    </lineage>
</organism>